<organism evidence="1 2">
    <name type="scientific">Lynx pardinus</name>
    <name type="common">Iberian lynx</name>
    <name type="synonym">Felis pardina</name>
    <dbReference type="NCBI Taxonomy" id="191816"/>
    <lineage>
        <taxon>Eukaryota</taxon>
        <taxon>Metazoa</taxon>
        <taxon>Chordata</taxon>
        <taxon>Craniata</taxon>
        <taxon>Vertebrata</taxon>
        <taxon>Euteleostomi</taxon>
        <taxon>Mammalia</taxon>
        <taxon>Eutheria</taxon>
        <taxon>Laurasiatheria</taxon>
        <taxon>Carnivora</taxon>
        <taxon>Feliformia</taxon>
        <taxon>Felidae</taxon>
        <taxon>Felinae</taxon>
        <taxon>Lynx</taxon>
    </lineage>
</organism>
<keyword evidence="2" id="KW-1185">Reference proteome</keyword>
<name>A0A485NUR4_LYNPA</name>
<dbReference type="Proteomes" id="UP000386466">
    <property type="component" value="Unassembled WGS sequence"/>
</dbReference>
<proteinExistence type="predicted"/>
<evidence type="ECO:0000313" key="1">
    <source>
        <dbReference type="EMBL" id="VFV37070.1"/>
    </source>
</evidence>
<protein>
    <submittedName>
        <fullName evidence="1">Uncharacterized protein</fullName>
    </submittedName>
</protein>
<gene>
    <name evidence="1" type="ORF">LYPA_23C019913</name>
</gene>
<accession>A0A485NUR4</accession>
<reference evidence="1 2" key="1">
    <citation type="submission" date="2019-01" db="EMBL/GenBank/DDBJ databases">
        <authorList>
            <person name="Alioto T."/>
            <person name="Alioto T."/>
        </authorList>
    </citation>
    <scope>NUCLEOTIDE SEQUENCE [LARGE SCALE GENOMIC DNA]</scope>
</reference>
<dbReference type="AlphaFoldDB" id="A0A485NUR4"/>
<dbReference type="EMBL" id="CAAGRJ010023883">
    <property type="protein sequence ID" value="VFV37070.1"/>
    <property type="molecule type" value="Genomic_DNA"/>
</dbReference>
<sequence length="58" mass="6635">MGPPGRGPHWPPRPACFPRELRANREVSVRTQEGGAERWRLRAEARKASSHKWPCLGF</sequence>
<evidence type="ECO:0000313" key="2">
    <source>
        <dbReference type="Proteomes" id="UP000386466"/>
    </source>
</evidence>